<keyword evidence="5" id="KW-1185">Reference proteome</keyword>
<evidence type="ECO:0000259" key="3">
    <source>
        <dbReference type="Pfam" id="PF17829"/>
    </source>
</evidence>
<dbReference type="Pfam" id="PF17829">
    <property type="entry name" value="GH115_C"/>
    <property type="match status" value="1"/>
</dbReference>
<feature type="signal peptide" evidence="2">
    <location>
        <begin position="1"/>
        <end position="25"/>
    </location>
</feature>
<dbReference type="PANTHER" id="PTHR37842:SF2">
    <property type="entry name" value="GYLCOSYL HYDROLASE 115 C-TERMINAL DOMAIN-CONTAINING PROTEIN"/>
    <property type="match status" value="1"/>
</dbReference>
<dbReference type="InterPro" id="IPR042301">
    <property type="entry name" value="GH115_sf"/>
</dbReference>
<feature type="chain" id="PRO_5026301063" description="Gylcosyl hydrolase 115 C-terminal domain-containing protein" evidence="2">
    <location>
        <begin position="26"/>
        <end position="847"/>
    </location>
</feature>
<dbReference type="GO" id="GO:0016787">
    <property type="term" value="F:hydrolase activity"/>
    <property type="evidence" value="ECO:0007669"/>
    <property type="project" value="UniProtKB-KW"/>
</dbReference>
<proteinExistence type="predicted"/>
<dbReference type="InterPro" id="IPR041437">
    <property type="entry name" value="GH115_C"/>
</dbReference>
<dbReference type="EMBL" id="CP046566">
    <property type="protein sequence ID" value="QGW27534.1"/>
    <property type="molecule type" value="Genomic_DNA"/>
</dbReference>
<dbReference type="SUPFAM" id="SSF55545">
    <property type="entry name" value="beta-N-acetylhexosaminidase-like domain"/>
    <property type="match status" value="1"/>
</dbReference>
<evidence type="ECO:0000256" key="1">
    <source>
        <dbReference type="ARBA" id="ARBA00022801"/>
    </source>
</evidence>
<dbReference type="Proteomes" id="UP000426027">
    <property type="component" value="Chromosome"/>
</dbReference>
<dbReference type="RefSeq" id="WP_157477392.1">
    <property type="nucleotide sequence ID" value="NZ_CP046566.1"/>
</dbReference>
<dbReference type="Pfam" id="PF15979">
    <property type="entry name" value="Glyco_hydro_115"/>
    <property type="match status" value="1"/>
</dbReference>
<sequence>MKQLTLRMHVLTFTAIMLLLLPAAAQQTGLRISEQTTANSFPLLASGRSAKILTDTADARVVQIAAKAFCNDIALLTGIEPDMQHEPTGKYTVIAGTIGHNKWIDALVASKRLNVTAIQGKWECFTITTIQQPFPGTAQALIIAGSDRRGTAFGIFHLSRMLGVSPWVWWADATPQKKKQLYVSGSYVSKEPSVKYRGIFINDEDWGLFPWAKRTMDTDVQNIGPKTYAKVFELLLRLKANYIWPAMHDSTKAFYYYKQNPKVADDYAIAIGGSHCEPMLRNNVCEWEQTFEEEYNKKPGEWRYDINKDEIYKYWDDRIKEAVNYESVVTIGMRGVHDGGMPGPKDPDEKVKLLENIITDQRGILQTNFKRPAEMLPQIFVPYKEVLSLYRRGMKLPDDITIIWPDENFGYIRQLSTPAEQQRSGGSGVYYHLSYLGGPHDYTWLASTAPSLIAYEMTKAYQFGAKRLWVVNVGDIKPAELETQFFLDLAWDINAWTPEKAQEYVLHWVTQHFGKTLAPEMAAIKNEYYRLAQEAKPEFMRMLTFVPAARAVRLAAYTKLYQRTAALKKQIPVNQLNAFFELIEYPVKGASLINQKIIYAQMSHEFPLHAKEFSFKSKQAYDEIKRLTHHYNTGIENGKWNGIISDMPRNLAVFGMPVVAAPEVLEGSVNKSVVYDRRYLDRTVDSFGVQTGQASLLSIPATAFKNKNEIATEKIISINGLGTGGKSISRYPFTGASFKKDEYGKAPYVEYELSVNPGEYELVLKCLPTHAIHKGRNLGMAISINDAAIQFVDIDNPQEDKRWKTDILRGYSESTLPLHITNKGITKVRIYLLDTGLALSKVDVRNN</sequence>
<dbReference type="Gene3D" id="2.60.120.1620">
    <property type="match status" value="1"/>
</dbReference>
<dbReference type="AlphaFoldDB" id="A0A6I6G674"/>
<dbReference type="InterPro" id="IPR031924">
    <property type="entry name" value="GH115"/>
</dbReference>
<accession>A0A6I6G674</accession>
<dbReference type="Gene3D" id="3.30.379.10">
    <property type="entry name" value="Chitobiase/beta-hexosaminidase domain 2-like"/>
    <property type="match status" value="1"/>
</dbReference>
<evidence type="ECO:0000313" key="4">
    <source>
        <dbReference type="EMBL" id="QGW27534.1"/>
    </source>
</evidence>
<dbReference type="InterPro" id="IPR029018">
    <property type="entry name" value="Hex-like_dom2"/>
</dbReference>
<dbReference type="Gene3D" id="1.20.58.2150">
    <property type="match status" value="1"/>
</dbReference>
<feature type="domain" description="Gylcosyl hydrolase 115 C-terminal" evidence="3">
    <location>
        <begin position="696"/>
        <end position="842"/>
    </location>
</feature>
<protein>
    <recommendedName>
        <fullName evidence="3">Gylcosyl hydrolase 115 C-terminal domain-containing protein</fullName>
    </recommendedName>
</protein>
<organism evidence="4 5">
    <name type="scientific">Phnomibacter ginsenosidimutans</name>
    <dbReference type="NCBI Taxonomy" id="2676868"/>
    <lineage>
        <taxon>Bacteria</taxon>
        <taxon>Pseudomonadati</taxon>
        <taxon>Bacteroidota</taxon>
        <taxon>Chitinophagia</taxon>
        <taxon>Chitinophagales</taxon>
        <taxon>Chitinophagaceae</taxon>
        <taxon>Phnomibacter</taxon>
    </lineage>
</organism>
<gene>
    <name evidence="4" type="ORF">GLV81_04960</name>
</gene>
<keyword evidence="2" id="KW-0732">Signal</keyword>
<name>A0A6I6G674_9BACT</name>
<keyword evidence="1" id="KW-0378">Hydrolase</keyword>
<dbReference type="Gene3D" id="3.20.20.520">
    <property type="entry name" value="Glycosyl hydrolase family 115"/>
    <property type="match status" value="1"/>
</dbReference>
<dbReference type="GO" id="GO:0005975">
    <property type="term" value="P:carbohydrate metabolic process"/>
    <property type="evidence" value="ECO:0007669"/>
    <property type="project" value="UniProtKB-ARBA"/>
</dbReference>
<evidence type="ECO:0000313" key="5">
    <source>
        <dbReference type="Proteomes" id="UP000426027"/>
    </source>
</evidence>
<dbReference type="KEGG" id="fls:GLV81_04960"/>
<dbReference type="PANTHER" id="PTHR37842">
    <property type="match status" value="1"/>
</dbReference>
<reference evidence="4 5" key="1">
    <citation type="submission" date="2019-11" db="EMBL/GenBank/DDBJ databases">
        <authorList>
            <person name="Im W.T."/>
        </authorList>
    </citation>
    <scope>NUCLEOTIDE SEQUENCE [LARGE SCALE GENOMIC DNA]</scope>
    <source>
        <strain evidence="4 5">SB-02</strain>
    </source>
</reference>
<evidence type="ECO:0000256" key="2">
    <source>
        <dbReference type="SAM" id="SignalP"/>
    </source>
</evidence>